<dbReference type="EMBL" id="SNRW01000166">
    <property type="protein sequence ID" value="KAA6402894.1"/>
    <property type="molecule type" value="Genomic_DNA"/>
</dbReference>
<dbReference type="Proteomes" id="UP000324800">
    <property type="component" value="Unassembled WGS sequence"/>
</dbReference>
<name>A0A5J4X6U0_9EUKA</name>
<comment type="caution">
    <text evidence="1">The sequence shown here is derived from an EMBL/GenBank/DDBJ whole genome shotgun (WGS) entry which is preliminary data.</text>
</comment>
<organism evidence="1 2">
    <name type="scientific">Streblomastix strix</name>
    <dbReference type="NCBI Taxonomy" id="222440"/>
    <lineage>
        <taxon>Eukaryota</taxon>
        <taxon>Metamonada</taxon>
        <taxon>Preaxostyla</taxon>
        <taxon>Oxymonadida</taxon>
        <taxon>Streblomastigidae</taxon>
        <taxon>Streblomastix</taxon>
    </lineage>
</organism>
<reference evidence="1 2" key="1">
    <citation type="submission" date="2019-03" db="EMBL/GenBank/DDBJ databases">
        <title>Single cell metagenomics reveals metabolic interactions within the superorganism composed of flagellate Streblomastix strix and complex community of Bacteroidetes bacteria on its surface.</title>
        <authorList>
            <person name="Treitli S.C."/>
            <person name="Kolisko M."/>
            <person name="Husnik F."/>
            <person name="Keeling P."/>
            <person name="Hampl V."/>
        </authorList>
    </citation>
    <scope>NUCLEOTIDE SEQUENCE [LARGE SCALE GENOMIC DNA]</scope>
    <source>
        <strain evidence="1">ST1C</strain>
    </source>
</reference>
<evidence type="ECO:0000313" key="2">
    <source>
        <dbReference type="Proteomes" id="UP000324800"/>
    </source>
</evidence>
<gene>
    <name evidence="1" type="ORF">EZS28_001576</name>
</gene>
<evidence type="ECO:0000313" key="1">
    <source>
        <dbReference type="EMBL" id="KAA6402894.1"/>
    </source>
</evidence>
<sequence length="315" mass="36946">MNQGIITPLAKKRQIIRNFFKTKNLREIARQTELAYSTVKRIIHNKAAGRKAKKSGKFSKFNDRSLRYLKQIIGRHHKIGERQLVELSLVKAHYYIVARVLQVANMMKVARRSDYVANQQARTNEPRSGHNLRNTFLHTNNENLNELAPEVEEQPEIRTLPFDHYVEKVNALHDPDTDYIYEFDTAWIDYPSQDNDYLQESEEADSKTRVMHKDYNPLQQSIDENRMTFLGDKSKRDLTALVIVNPPPIVDGEIFPSNGEKALAIKQFMIPFNQLLVLQDQLNEIEEEDFHQRKIDFREAVLLFQQHFVLEIRCL</sequence>
<accession>A0A5J4X6U0</accession>
<protein>
    <submittedName>
        <fullName evidence="1">Uncharacterized protein</fullName>
    </submittedName>
</protein>
<dbReference type="AlphaFoldDB" id="A0A5J4X6U0"/>
<proteinExistence type="predicted"/>